<comment type="caution">
    <text evidence="1">The sequence shown here is derived from an EMBL/GenBank/DDBJ whole genome shotgun (WGS) entry which is preliminary data.</text>
</comment>
<dbReference type="EMBL" id="CAXDID020000285">
    <property type="protein sequence ID" value="CAL6070612.1"/>
    <property type="molecule type" value="Genomic_DNA"/>
</dbReference>
<evidence type="ECO:0000313" key="3">
    <source>
        <dbReference type="Proteomes" id="UP001642409"/>
    </source>
</evidence>
<keyword evidence="3" id="KW-1185">Reference proteome</keyword>
<evidence type="ECO:0000313" key="1">
    <source>
        <dbReference type="EMBL" id="CAI9938443.1"/>
    </source>
</evidence>
<organism evidence="1">
    <name type="scientific">Hexamita inflata</name>
    <dbReference type="NCBI Taxonomy" id="28002"/>
    <lineage>
        <taxon>Eukaryota</taxon>
        <taxon>Metamonada</taxon>
        <taxon>Diplomonadida</taxon>
        <taxon>Hexamitidae</taxon>
        <taxon>Hexamitinae</taxon>
        <taxon>Hexamita</taxon>
    </lineage>
</organism>
<protein>
    <submittedName>
        <fullName evidence="2">Hypothetical_protein</fullName>
    </submittedName>
</protein>
<accession>A0AA86UF55</accession>
<dbReference type="AlphaFoldDB" id="A0AA86UF55"/>
<reference evidence="1" key="1">
    <citation type="submission" date="2023-06" db="EMBL/GenBank/DDBJ databases">
        <authorList>
            <person name="Kurt Z."/>
        </authorList>
    </citation>
    <scope>NUCLEOTIDE SEQUENCE</scope>
</reference>
<proteinExistence type="predicted"/>
<sequence>MKIHENTQLLLKTVLKQIQNKDKIYKLFKKQNQCKVVENQRNNEYIQERMAELNKYSCQFKSDEDLKTYILTNKIQVSSDLPISDNFEVLKFFVENNVESHQNLLEKAVELEYFFDDVAEQNTELFHDYFGMYEFQIYDLLANIEIMTQCILNQNSQLDKLEVQLIEGQNILQQIQ</sequence>
<reference evidence="2 3" key="2">
    <citation type="submission" date="2024-07" db="EMBL/GenBank/DDBJ databases">
        <authorList>
            <person name="Akdeniz Z."/>
        </authorList>
    </citation>
    <scope>NUCLEOTIDE SEQUENCE [LARGE SCALE GENOMIC DNA]</scope>
</reference>
<dbReference type="EMBL" id="CATOUU010000655">
    <property type="protein sequence ID" value="CAI9938443.1"/>
    <property type="molecule type" value="Genomic_DNA"/>
</dbReference>
<gene>
    <name evidence="1" type="ORF">HINF_LOCUS26088</name>
    <name evidence="2" type="ORF">HINF_LOCUS54629</name>
</gene>
<dbReference type="Proteomes" id="UP001642409">
    <property type="component" value="Unassembled WGS sequence"/>
</dbReference>
<name>A0AA86UF55_9EUKA</name>
<evidence type="ECO:0000313" key="2">
    <source>
        <dbReference type="EMBL" id="CAL6070612.1"/>
    </source>
</evidence>